<organism evidence="2 3">
    <name type="scientific">Araneus ventricosus</name>
    <name type="common">Orbweaver spider</name>
    <name type="synonym">Epeira ventricosa</name>
    <dbReference type="NCBI Taxonomy" id="182803"/>
    <lineage>
        <taxon>Eukaryota</taxon>
        <taxon>Metazoa</taxon>
        <taxon>Ecdysozoa</taxon>
        <taxon>Arthropoda</taxon>
        <taxon>Chelicerata</taxon>
        <taxon>Arachnida</taxon>
        <taxon>Araneae</taxon>
        <taxon>Araneomorphae</taxon>
        <taxon>Entelegynae</taxon>
        <taxon>Araneoidea</taxon>
        <taxon>Araneidae</taxon>
        <taxon>Araneus</taxon>
    </lineage>
</organism>
<reference evidence="2 3" key="1">
    <citation type="journal article" date="2019" name="Sci. Rep.">
        <title>Orb-weaving spider Araneus ventricosus genome elucidates the spidroin gene catalogue.</title>
        <authorList>
            <person name="Kono N."/>
            <person name="Nakamura H."/>
            <person name="Ohtoshi R."/>
            <person name="Moran D.A.P."/>
            <person name="Shinohara A."/>
            <person name="Yoshida Y."/>
            <person name="Fujiwara M."/>
            <person name="Mori M."/>
            <person name="Tomita M."/>
            <person name="Arakawa K."/>
        </authorList>
    </citation>
    <scope>NUCLEOTIDE SEQUENCE [LARGE SCALE GENOMIC DNA]</scope>
</reference>
<feature type="region of interest" description="Disordered" evidence="1">
    <location>
        <begin position="175"/>
        <end position="309"/>
    </location>
</feature>
<accession>A0A4Y2Q1B9</accession>
<protein>
    <submittedName>
        <fullName evidence="2">Uncharacterized protein</fullName>
    </submittedName>
</protein>
<dbReference type="AlphaFoldDB" id="A0A4Y2Q1B9"/>
<evidence type="ECO:0000313" key="3">
    <source>
        <dbReference type="Proteomes" id="UP000499080"/>
    </source>
</evidence>
<feature type="compositionally biased region" description="Polar residues" evidence="1">
    <location>
        <begin position="107"/>
        <end position="119"/>
    </location>
</feature>
<feature type="compositionally biased region" description="Basic and acidic residues" evidence="1">
    <location>
        <begin position="280"/>
        <end position="290"/>
    </location>
</feature>
<feature type="compositionally biased region" description="Basic residues" evidence="1">
    <location>
        <begin position="182"/>
        <end position="194"/>
    </location>
</feature>
<feature type="compositionally biased region" description="Basic residues" evidence="1">
    <location>
        <begin position="213"/>
        <end position="223"/>
    </location>
</feature>
<evidence type="ECO:0000313" key="2">
    <source>
        <dbReference type="EMBL" id="GBN57955.1"/>
    </source>
</evidence>
<feature type="compositionally biased region" description="Basic residues" evidence="1">
    <location>
        <begin position="243"/>
        <end position="255"/>
    </location>
</feature>
<proteinExistence type="predicted"/>
<sequence>MAGSNETRFMATNESVNLSDISLESTILEESAISQEDPQDVAAGDKTPTYPSNVSAGVQNLESSSGSDPTNGETSQEADSSDVGKKGGLTNGTEVRTENEEGKQGAQDGSSGSTPSGQTAMHGAVEGKAEESGREALDQIARNGLTNLLTKSAHFMAQTLLDEEECGKILGFISEAFDIGRRLRPRRCRSKKTAPHVEGGKQRTKSQTGQRPKGPRSKSRTKSKVPSPPTSEEKASGPVLPKSKARKRKTSRKKNPSPTDPEQVPLDSQIPEPPASFADAAKRGAPKEQAKIPPNKGRSENGGFQAKQARRASTGVLIVLPEQDSELTSSKQVLKLLDRNISLGAIGVTMVANKWGKNNSLVLVTKTKQMAETLKKAITDSPTVADKVEVSDPKGRSPHIIVFDVPAKETEDRAKFEDRWLK</sequence>
<feature type="compositionally biased region" description="Polar residues" evidence="1">
    <location>
        <begin position="49"/>
        <end position="78"/>
    </location>
</feature>
<feature type="compositionally biased region" description="Basic and acidic residues" evidence="1">
    <location>
        <begin position="125"/>
        <end position="137"/>
    </location>
</feature>
<dbReference type="EMBL" id="BGPR01012846">
    <property type="protein sequence ID" value="GBN57955.1"/>
    <property type="molecule type" value="Genomic_DNA"/>
</dbReference>
<gene>
    <name evidence="2" type="ORF">AVEN_151085_1</name>
</gene>
<comment type="caution">
    <text evidence="2">The sequence shown here is derived from an EMBL/GenBank/DDBJ whole genome shotgun (WGS) entry which is preliminary data.</text>
</comment>
<evidence type="ECO:0000256" key="1">
    <source>
        <dbReference type="SAM" id="MobiDB-lite"/>
    </source>
</evidence>
<name>A0A4Y2Q1B9_ARAVE</name>
<dbReference type="Proteomes" id="UP000499080">
    <property type="component" value="Unassembled WGS sequence"/>
</dbReference>
<feature type="region of interest" description="Disordered" evidence="1">
    <location>
        <begin position="29"/>
        <end position="138"/>
    </location>
</feature>
<keyword evidence="3" id="KW-1185">Reference proteome</keyword>
<feature type="region of interest" description="Disordered" evidence="1">
    <location>
        <begin position="1"/>
        <end position="20"/>
    </location>
</feature>